<dbReference type="STRING" id="1182568.SU48_12720"/>
<dbReference type="PATRIC" id="fig|1182568.3.peg.2629"/>
<dbReference type="Gene3D" id="1.20.1250.20">
    <property type="entry name" value="MFS general substrate transporter like domains"/>
    <property type="match status" value="1"/>
</dbReference>
<dbReference type="PANTHER" id="PTHR43266:SF2">
    <property type="entry name" value="MAJOR FACILITATOR SUPERFAMILY (MFS) PROFILE DOMAIN-CONTAINING PROTEIN"/>
    <property type="match status" value="1"/>
</dbReference>
<feature type="transmembrane region" description="Helical" evidence="7">
    <location>
        <begin position="393"/>
        <end position="410"/>
    </location>
</feature>
<feature type="transmembrane region" description="Helical" evidence="7">
    <location>
        <begin position="163"/>
        <end position="182"/>
    </location>
</feature>
<keyword evidence="4 7" id="KW-0812">Transmembrane</keyword>
<dbReference type="OrthoDB" id="9775268at2"/>
<feature type="transmembrane region" description="Helical" evidence="7">
    <location>
        <begin position="197"/>
        <end position="216"/>
    </location>
</feature>
<keyword evidence="9" id="KW-1185">Reference proteome</keyword>
<evidence type="ECO:0000313" key="9">
    <source>
        <dbReference type="Proteomes" id="UP000077363"/>
    </source>
</evidence>
<dbReference type="EMBL" id="CP011387">
    <property type="protein sequence ID" value="ANE44480.1"/>
    <property type="molecule type" value="Genomic_DNA"/>
</dbReference>
<dbReference type="GO" id="GO:0022857">
    <property type="term" value="F:transmembrane transporter activity"/>
    <property type="evidence" value="ECO:0007669"/>
    <property type="project" value="InterPro"/>
</dbReference>
<feature type="transmembrane region" description="Helical" evidence="7">
    <location>
        <begin position="416"/>
        <end position="435"/>
    </location>
</feature>
<evidence type="ECO:0000256" key="2">
    <source>
        <dbReference type="ARBA" id="ARBA00022448"/>
    </source>
</evidence>
<dbReference type="AlphaFoldDB" id="A0A172TBU7"/>
<dbReference type="PANTHER" id="PTHR43266">
    <property type="entry name" value="MACROLIDE-EFFLUX PROTEIN"/>
    <property type="match status" value="1"/>
</dbReference>
<dbReference type="RefSeq" id="WP_064015564.1">
    <property type="nucleotide sequence ID" value="NZ_CP011387.1"/>
</dbReference>
<keyword evidence="2" id="KW-0813">Transport</keyword>
<feature type="transmembrane region" description="Helical" evidence="7">
    <location>
        <begin position="352"/>
        <end position="372"/>
    </location>
</feature>
<name>A0A172TBU7_9DEIO</name>
<comment type="subcellular location">
    <subcellularLocation>
        <location evidence="1">Cell membrane</location>
        <topology evidence="1">Multi-pass membrane protein</topology>
    </subcellularLocation>
</comment>
<evidence type="ECO:0000256" key="1">
    <source>
        <dbReference type="ARBA" id="ARBA00004651"/>
    </source>
</evidence>
<evidence type="ECO:0000256" key="7">
    <source>
        <dbReference type="SAM" id="Phobius"/>
    </source>
</evidence>
<dbReference type="InterPro" id="IPR036259">
    <property type="entry name" value="MFS_trans_sf"/>
</dbReference>
<proteinExistence type="predicted"/>
<feature type="transmembrane region" description="Helical" evidence="7">
    <location>
        <begin position="20"/>
        <end position="44"/>
    </location>
</feature>
<feature type="transmembrane region" description="Helical" evidence="7">
    <location>
        <begin position="56"/>
        <end position="79"/>
    </location>
</feature>
<evidence type="ECO:0000313" key="8">
    <source>
        <dbReference type="EMBL" id="ANE44480.1"/>
    </source>
</evidence>
<feature type="transmembrane region" description="Helical" evidence="7">
    <location>
        <begin position="294"/>
        <end position="320"/>
    </location>
</feature>
<feature type="transmembrane region" description="Helical" evidence="7">
    <location>
        <begin position="99"/>
        <end position="124"/>
    </location>
</feature>
<dbReference type="GO" id="GO:0005886">
    <property type="term" value="C:plasma membrane"/>
    <property type="evidence" value="ECO:0007669"/>
    <property type="project" value="UniProtKB-SubCell"/>
</dbReference>
<dbReference type="KEGG" id="dpu:SU48_12720"/>
<evidence type="ECO:0000256" key="3">
    <source>
        <dbReference type="ARBA" id="ARBA00022475"/>
    </source>
</evidence>
<organism evidence="8 9">
    <name type="scientific">Deinococcus puniceus</name>
    <dbReference type="NCBI Taxonomy" id="1182568"/>
    <lineage>
        <taxon>Bacteria</taxon>
        <taxon>Thermotogati</taxon>
        <taxon>Deinococcota</taxon>
        <taxon>Deinococci</taxon>
        <taxon>Deinococcales</taxon>
        <taxon>Deinococcaceae</taxon>
        <taxon>Deinococcus</taxon>
    </lineage>
</organism>
<dbReference type="Pfam" id="PF07690">
    <property type="entry name" value="MFS_1"/>
    <property type="match status" value="1"/>
</dbReference>
<feature type="transmembrane region" description="Helical" evidence="7">
    <location>
        <begin position="254"/>
        <end position="274"/>
    </location>
</feature>
<accession>A0A172TBU7</accession>
<reference evidence="8 9" key="1">
    <citation type="submission" date="2015-01" db="EMBL/GenBank/DDBJ databases">
        <title>Deinococcus puniceus/DY1/ whole genome sequencing.</title>
        <authorList>
            <person name="Kim M.K."/>
            <person name="Srinivasan S."/>
            <person name="Lee J.-J."/>
        </authorList>
    </citation>
    <scope>NUCLEOTIDE SEQUENCE [LARGE SCALE GENOMIC DNA]</scope>
    <source>
        <strain evidence="8 9">DY1</strain>
    </source>
</reference>
<sequence>MATQSSPGVPPNGWRTFLALWASQSVSRFGSALSWFALTIYMAQTLYPAPDQKAEFALATGALAIAATLLAVLVAPIAGSLADRTDRKCLMAVCDTLSGLLTLGMAALMLFTTAPFWVLLLFVIATQSLDILHEAAMDASLAMIVPDEHLTRANGLLNTTRQISGLLGPATAALLIGVPLMLSQNGTGGWLATLRDGVPFALAVDGLSYLLAAAFLTRLNIPSPPPAESAGSAVANVKADTRLGWTYLLRRPPLLQLLLIGAAVNFAASAIPVYQTLLTRYTLEDDWTTRGLGFAAALAIITTITSAGMVLGGVVISAWGGLKHNRVLGILVPSLVIGIGIIGMGLSRSLPLTAALFGLTVFSMPFAMAHSGGIWQAQVPREMQGRVFAVRRVISRFTVPLGMALVSALATRFPPGPVIVGMGVLVVVVAAVQLLNPSVRRVDDREYLDGLAAAKGG</sequence>
<dbReference type="InterPro" id="IPR011701">
    <property type="entry name" value="MFS"/>
</dbReference>
<keyword evidence="3" id="KW-1003">Cell membrane</keyword>
<dbReference type="CDD" id="cd06173">
    <property type="entry name" value="MFS_MefA_like"/>
    <property type="match status" value="1"/>
</dbReference>
<keyword evidence="5 7" id="KW-1133">Transmembrane helix</keyword>
<evidence type="ECO:0000256" key="4">
    <source>
        <dbReference type="ARBA" id="ARBA00022692"/>
    </source>
</evidence>
<evidence type="ECO:0000256" key="6">
    <source>
        <dbReference type="ARBA" id="ARBA00023136"/>
    </source>
</evidence>
<dbReference type="SUPFAM" id="SSF103473">
    <property type="entry name" value="MFS general substrate transporter"/>
    <property type="match status" value="1"/>
</dbReference>
<dbReference type="Proteomes" id="UP000077363">
    <property type="component" value="Chromosome"/>
</dbReference>
<evidence type="ECO:0000256" key="5">
    <source>
        <dbReference type="ARBA" id="ARBA00022989"/>
    </source>
</evidence>
<feature type="transmembrane region" description="Helical" evidence="7">
    <location>
        <begin position="327"/>
        <end position="346"/>
    </location>
</feature>
<protein>
    <submittedName>
        <fullName evidence="8">MFS transporter</fullName>
    </submittedName>
</protein>
<keyword evidence="6 7" id="KW-0472">Membrane</keyword>
<gene>
    <name evidence="8" type="ORF">SU48_12720</name>
</gene>